<dbReference type="Proteomes" id="UP000886842">
    <property type="component" value="Unassembled WGS sequence"/>
</dbReference>
<dbReference type="InterPro" id="IPR005490">
    <property type="entry name" value="LD_TPept_cat_dom"/>
</dbReference>
<dbReference type="InterPro" id="IPR036365">
    <property type="entry name" value="PGBD-like_sf"/>
</dbReference>
<dbReference type="PANTHER" id="PTHR30582:SF33">
    <property type="entry name" value="EXPORTED PROTEIN"/>
    <property type="match status" value="1"/>
</dbReference>
<protein>
    <submittedName>
        <fullName evidence="10">Peptidoglycan-binding protein</fullName>
    </submittedName>
</protein>
<dbReference type="InterPro" id="IPR038063">
    <property type="entry name" value="Transpep_catalytic_dom"/>
</dbReference>
<dbReference type="InterPro" id="IPR002477">
    <property type="entry name" value="Peptidoglycan-bd-like"/>
</dbReference>
<feature type="chain" id="PRO_5038712136" evidence="8">
    <location>
        <begin position="26"/>
        <end position="370"/>
    </location>
</feature>
<feature type="domain" description="L,D-TPase catalytic" evidence="9">
    <location>
        <begin position="257"/>
        <end position="369"/>
    </location>
</feature>
<dbReference type="EMBL" id="DVLP01000144">
    <property type="protein sequence ID" value="HIT74871.1"/>
    <property type="molecule type" value="Genomic_DNA"/>
</dbReference>
<evidence type="ECO:0000256" key="1">
    <source>
        <dbReference type="ARBA" id="ARBA00004752"/>
    </source>
</evidence>
<dbReference type="PROSITE" id="PS52029">
    <property type="entry name" value="LD_TPASE"/>
    <property type="match status" value="1"/>
</dbReference>
<dbReference type="Pfam" id="PF01471">
    <property type="entry name" value="PG_binding_1"/>
    <property type="match status" value="2"/>
</dbReference>
<feature type="active site" description="Nucleophile" evidence="6">
    <location>
        <position position="344"/>
    </location>
</feature>
<evidence type="ECO:0000256" key="7">
    <source>
        <dbReference type="SAM" id="MobiDB-lite"/>
    </source>
</evidence>
<dbReference type="CDD" id="cd16913">
    <property type="entry name" value="YkuD_like"/>
    <property type="match status" value="1"/>
</dbReference>
<evidence type="ECO:0000256" key="2">
    <source>
        <dbReference type="ARBA" id="ARBA00022679"/>
    </source>
</evidence>
<dbReference type="AlphaFoldDB" id="A0A9D1GWP8"/>
<keyword evidence="3 6" id="KW-0133">Cell shape</keyword>
<proteinExistence type="predicted"/>
<evidence type="ECO:0000256" key="3">
    <source>
        <dbReference type="ARBA" id="ARBA00022960"/>
    </source>
</evidence>
<dbReference type="PANTHER" id="PTHR30582">
    <property type="entry name" value="L,D-TRANSPEPTIDASE"/>
    <property type="match status" value="1"/>
</dbReference>
<dbReference type="Gene3D" id="2.40.440.10">
    <property type="entry name" value="L,D-transpeptidase catalytic domain-like"/>
    <property type="match status" value="1"/>
</dbReference>
<comment type="caution">
    <text evidence="10">The sequence shown here is derived from an EMBL/GenBank/DDBJ whole genome shotgun (WGS) entry which is preliminary data.</text>
</comment>
<dbReference type="Gene3D" id="1.10.101.10">
    <property type="entry name" value="PGBD-like superfamily/PGBD"/>
    <property type="match status" value="2"/>
</dbReference>
<sequence>MRRIAAVIAGGALAATLVACGPAPADGNLSQEPPAPTASAPSSAPSSQRPDATETTPTKPSTSKPTTSKPKKTAPAVLLKAGDKGEDVRDLQVRLREISWYVGTISGSYDDATVEAVRGFQAKRGLPETGKLDRTTWKRLTEMTSEPTHDQKHNVLKPGKAILKEGSTGDQVKELQARLKQIGWFAEDVTGMYGQVTVSAVKGFQEKREIPVTGEVDQRTWDRLVAMTRTPTQEELDNKPAEPKQPGALDKRCLTGRVMCVDKSTSTLSWVVDGKVVKVMDARFGCQGMETREGVFQVGWKSRNHTSTDYNTWMPYAMFFSGGQAVHYSPDFAARGYNGCSHGCVNIRDKAGITWLFDQVQVGDKVVVHW</sequence>
<dbReference type="GO" id="GO:0008360">
    <property type="term" value="P:regulation of cell shape"/>
    <property type="evidence" value="ECO:0007669"/>
    <property type="project" value="UniProtKB-UniRule"/>
</dbReference>
<dbReference type="SUPFAM" id="SSF141523">
    <property type="entry name" value="L,D-transpeptidase catalytic domain-like"/>
    <property type="match status" value="1"/>
</dbReference>
<reference evidence="10" key="2">
    <citation type="journal article" date="2021" name="PeerJ">
        <title>Extensive microbial diversity within the chicken gut microbiome revealed by metagenomics and culture.</title>
        <authorList>
            <person name="Gilroy R."/>
            <person name="Ravi A."/>
            <person name="Getino M."/>
            <person name="Pursley I."/>
            <person name="Horton D.L."/>
            <person name="Alikhan N.F."/>
            <person name="Baker D."/>
            <person name="Gharbi K."/>
            <person name="Hall N."/>
            <person name="Watson M."/>
            <person name="Adriaenssens E.M."/>
            <person name="Foster-Nyarko E."/>
            <person name="Jarju S."/>
            <person name="Secka A."/>
            <person name="Antonio M."/>
            <person name="Oren A."/>
            <person name="Chaudhuri R.R."/>
            <person name="La Ragione R."/>
            <person name="Hildebrand F."/>
            <person name="Pallen M.J."/>
        </authorList>
    </citation>
    <scope>NUCLEOTIDE SEQUENCE</scope>
    <source>
        <strain evidence="10">ChiGjej1B1-24693</strain>
    </source>
</reference>
<dbReference type="InterPro" id="IPR036366">
    <property type="entry name" value="PGBDSf"/>
</dbReference>
<feature type="signal peptide" evidence="8">
    <location>
        <begin position="1"/>
        <end position="25"/>
    </location>
</feature>
<dbReference type="GO" id="GO:0016740">
    <property type="term" value="F:transferase activity"/>
    <property type="evidence" value="ECO:0007669"/>
    <property type="project" value="UniProtKB-KW"/>
</dbReference>
<reference evidence="10" key="1">
    <citation type="submission" date="2020-10" db="EMBL/GenBank/DDBJ databases">
        <authorList>
            <person name="Gilroy R."/>
        </authorList>
    </citation>
    <scope>NUCLEOTIDE SEQUENCE</scope>
    <source>
        <strain evidence="10">ChiGjej1B1-24693</strain>
    </source>
</reference>
<evidence type="ECO:0000256" key="4">
    <source>
        <dbReference type="ARBA" id="ARBA00022984"/>
    </source>
</evidence>
<accession>A0A9D1GWP8</accession>
<dbReference type="GO" id="GO:0071972">
    <property type="term" value="F:peptidoglycan L,D-transpeptidase activity"/>
    <property type="evidence" value="ECO:0007669"/>
    <property type="project" value="TreeGrafter"/>
</dbReference>
<evidence type="ECO:0000313" key="11">
    <source>
        <dbReference type="Proteomes" id="UP000886842"/>
    </source>
</evidence>
<keyword evidence="5 6" id="KW-0961">Cell wall biogenesis/degradation</keyword>
<feature type="active site" description="Proton donor/acceptor" evidence="6">
    <location>
        <position position="327"/>
    </location>
</feature>
<feature type="region of interest" description="Disordered" evidence="7">
    <location>
        <begin position="21"/>
        <end position="81"/>
    </location>
</feature>
<dbReference type="Pfam" id="PF03734">
    <property type="entry name" value="YkuD"/>
    <property type="match status" value="1"/>
</dbReference>
<keyword evidence="4 6" id="KW-0573">Peptidoglycan synthesis</keyword>
<dbReference type="InterPro" id="IPR050979">
    <property type="entry name" value="LD-transpeptidase"/>
</dbReference>
<gene>
    <name evidence="10" type="ORF">IAA98_04735</name>
</gene>
<organism evidence="10 11">
    <name type="scientific">Candidatus Avipropionibacterium avicola</name>
    <dbReference type="NCBI Taxonomy" id="2840701"/>
    <lineage>
        <taxon>Bacteria</taxon>
        <taxon>Bacillati</taxon>
        <taxon>Actinomycetota</taxon>
        <taxon>Actinomycetes</taxon>
        <taxon>Propionibacteriales</taxon>
        <taxon>Propionibacteriaceae</taxon>
        <taxon>Propionibacteriaceae incertae sedis</taxon>
        <taxon>Candidatus Avipropionibacterium</taxon>
    </lineage>
</organism>
<feature type="compositionally biased region" description="Low complexity" evidence="7">
    <location>
        <begin position="37"/>
        <end position="76"/>
    </location>
</feature>
<dbReference type="GO" id="GO:0018104">
    <property type="term" value="P:peptidoglycan-protein cross-linking"/>
    <property type="evidence" value="ECO:0007669"/>
    <property type="project" value="TreeGrafter"/>
</dbReference>
<dbReference type="SUPFAM" id="SSF47090">
    <property type="entry name" value="PGBD-like"/>
    <property type="match status" value="2"/>
</dbReference>
<evidence type="ECO:0000256" key="5">
    <source>
        <dbReference type="ARBA" id="ARBA00023316"/>
    </source>
</evidence>
<evidence type="ECO:0000256" key="8">
    <source>
        <dbReference type="SAM" id="SignalP"/>
    </source>
</evidence>
<name>A0A9D1GWP8_9ACTN</name>
<evidence type="ECO:0000313" key="10">
    <source>
        <dbReference type="EMBL" id="HIT74871.1"/>
    </source>
</evidence>
<dbReference type="PROSITE" id="PS51257">
    <property type="entry name" value="PROKAR_LIPOPROTEIN"/>
    <property type="match status" value="1"/>
</dbReference>
<evidence type="ECO:0000256" key="6">
    <source>
        <dbReference type="PROSITE-ProRule" id="PRU01373"/>
    </source>
</evidence>
<evidence type="ECO:0000259" key="9">
    <source>
        <dbReference type="PROSITE" id="PS52029"/>
    </source>
</evidence>
<comment type="pathway">
    <text evidence="1 6">Cell wall biogenesis; peptidoglycan biosynthesis.</text>
</comment>
<dbReference type="GO" id="GO:0071555">
    <property type="term" value="P:cell wall organization"/>
    <property type="evidence" value="ECO:0007669"/>
    <property type="project" value="UniProtKB-UniRule"/>
</dbReference>
<dbReference type="GO" id="GO:0005576">
    <property type="term" value="C:extracellular region"/>
    <property type="evidence" value="ECO:0007669"/>
    <property type="project" value="TreeGrafter"/>
</dbReference>
<keyword evidence="8" id="KW-0732">Signal</keyword>
<keyword evidence="2" id="KW-0808">Transferase</keyword>